<dbReference type="Proteomes" id="UP001050691">
    <property type="component" value="Unassembled WGS sequence"/>
</dbReference>
<dbReference type="Gene3D" id="3.30.40.10">
    <property type="entry name" value="Zinc/RING finger domain, C3HC4 (zinc finger)"/>
    <property type="match status" value="1"/>
</dbReference>
<dbReference type="EMBL" id="BPWL01000010">
    <property type="protein sequence ID" value="GJJ15094.1"/>
    <property type="molecule type" value="Genomic_DNA"/>
</dbReference>
<comment type="caution">
    <text evidence="7">The sequence shown here is derived from an EMBL/GenBank/DDBJ whole genome shotgun (WGS) entry which is preliminary data.</text>
</comment>
<reference evidence="7" key="1">
    <citation type="submission" date="2021-10" db="EMBL/GenBank/DDBJ databases">
        <title>De novo Genome Assembly of Clathrus columnatus (Basidiomycota, Fungi) Using Illumina and Nanopore Sequence Data.</title>
        <authorList>
            <person name="Ogiso-Tanaka E."/>
            <person name="Itagaki H."/>
            <person name="Hosoya T."/>
            <person name="Hosaka K."/>
        </authorList>
    </citation>
    <scope>NUCLEOTIDE SEQUENCE</scope>
    <source>
        <strain evidence="7">MO-923</strain>
    </source>
</reference>
<dbReference type="InterPro" id="IPR001841">
    <property type="entry name" value="Znf_RING"/>
</dbReference>
<gene>
    <name evidence="7" type="ORF">Clacol_009369</name>
</gene>
<keyword evidence="2 4" id="KW-0863">Zinc-finger</keyword>
<feature type="compositionally biased region" description="Basic and acidic residues" evidence="5">
    <location>
        <begin position="185"/>
        <end position="205"/>
    </location>
</feature>
<dbReference type="GO" id="GO:0008270">
    <property type="term" value="F:zinc ion binding"/>
    <property type="evidence" value="ECO:0007669"/>
    <property type="project" value="UniProtKB-KW"/>
</dbReference>
<evidence type="ECO:0000256" key="3">
    <source>
        <dbReference type="ARBA" id="ARBA00022833"/>
    </source>
</evidence>
<dbReference type="SUPFAM" id="SSF57850">
    <property type="entry name" value="RING/U-box"/>
    <property type="match status" value="1"/>
</dbReference>
<feature type="region of interest" description="Disordered" evidence="5">
    <location>
        <begin position="167"/>
        <end position="243"/>
    </location>
</feature>
<evidence type="ECO:0000313" key="8">
    <source>
        <dbReference type="Proteomes" id="UP001050691"/>
    </source>
</evidence>
<dbReference type="InterPro" id="IPR018957">
    <property type="entry name" value="Znf_C3HC4_RING-type"/>
</dbReference>
<proteinExistence type="predicted"/>
<evidence type="ECO:0000313" key="7">
    <source>
        <dbReference type="EMBL" id="GJJ15094.1"/>
    </source>
</evidence>
<feature type="domain" description="RING-type" evidence="6">
    <location>
        <begin position="94"/>
        <end position="166"/>
    </location>
</feature>
<dbReference type="Pfam" id="PF00097">
    <property type="entry name" value="zf-C3HC4"/>
    <property type="match status" value="1"/>
</dbReference>
<dbReference type="CDD" id="cd16449">
    <property type="entry name" value="RING-HC"/>
    <property type="match status" value="1"/>
</dbReference>
<sequence>MIFHNYNCEADLHEGTSLQVSPFKFGANQLEIPIPEASNNEDNTSESANLSPEEAEQMIEELEDMVKDLEKRSARVEEETIERTKSLEGMLKECMICFDVPRNPQILECGHSACYSCLRLWWTRASDNAFGDPIISTDDEDNSDGEVTRYRFHLAVNKKKKCPECKRDLTQRPVPSSIPTIPPLDQRRTTHKDLWRGIFPEHKEGQSSNVRAHGLPQEERSDSSPNPGKKKYRFVGSLKRGRQ</sequence>
<evidence type="ECO:0000256" key="5">
    <source>
        <dbReference type="SAM" id="MobiDB-lite"/>
    </source>
</evidence>
<name>A0AAV5APK3_9AGAM</name>
<evidence type="ECO:0000256" key="4">
    <source>
        <dbReference type="PROSITE-ProRule" id="PRU00175"/>
    </source>
</evidence>
<feature type="compositionally biased region" description="Basic residues" evidence="5">
    <location>
        <begin position="228"/>
        <end position="243"/>
    </location>
</feature>
<keyword evidence="1" id="KW-0479">Metal-binding</keyword>
<feature type="compositionally biased region" description="Polar residues" evidence="5">
    <location>
        <begin position="37"/>
        <end position="50"/>
    </location>
</feature>
<dbReference type="InterPro" id="IPR047126">
    <property type="entry name" value="RNF141-like"/>
</dbReference>
<dbReference type="AlphaFoldDB" id="A0AAV5APK3"/>
<evidence type="ECO:0000256" key="1">
    <source>
        <dbReference type="ARBA" id="ARBA00022723"/>
    </source>
</evidence>
<accession>A0AAV5APK3</accession>
<dbReference type="InterPro" id="IPR013083">
    <property type="entry name" value="Znf_RING/FYVE/PHD"/>
</dbReference>
<dbReference type="PROSITE" id="PS50089">
    <property type="entry name" value="ZF_RING_2"/>
    <property type="match status" value="1"/>
</dbReference>
<protein>
    <recommendedName>
        <fullName evidence="6">RING-type domain-containing protein</fullName>
    </recommendedName>
</protein>
<evidence type="ECO:0000256" key="2">
    <source>
        <dbReference type="ARBA" id="ARBA00022771"/>
    </source>
</evidence>
<keyword evidence="3" id="KW-0862">Zinc</keyword>
<feature type="region of interest" description="Disordered" evidence="5">
    <location>
        <begin position="34"/>
        <end position="54"/>
    </location>
</feature>
<keyword evidence="8" id="KW-1185">Reference proteome</keyword>
<dbReference type="SMART" id="SM00184">
    <property type="entry name" value="RING"/>
    <property type="match status" value="1"/>
</dbReference>
<evidence type="ECO:0000259" key="6">
    <source>
        <dbReference type="PROSITE" id="PS50089"/>
    </source>
</evidence>
<dbReference type="PANTHER" id="PTHR12109">
    <property type="entry name" value="RING FINGER PROTEIN 141-RELATED"/>
    <property type="match status" value="1"/>
</dbReference>
<organism evidence="7 8">
    <name type="scientific">Clathrus columnatus</name>
    <dbReference type="NCBI Taxonomy" id="1419009"/>
    <lineage>
        <taxon>Eukaryota</taxon>
        <taxon>Fungi</taxon>
        <taxon>Dikarya</taxon>
        <taxon>Basidiomycota</taxon>
        <taxon>Agaricomycotina</taxon>
        <taxon>Agaricomycetes</taxon>
        <taxon>Phallomycetidae</taxon>
        <taxon>Phallales</taxon>
        <taxon>Clathraceae</taxon>
        <taxon>Clathrus</taxon>
    </lineage>
</organism>